<sequence length="128" mass="14836">MVLFLWRSMTIELKGILNMRENVRSKHGRNSYFDGGLLELIFISIGGTIMTVFTLGILYPWSLCLVYGWRINHMVIDGKRMHFSGSAVGLFGNWIKWLVLSIITLGIYSFWVQIKLEDWKAKNTSFIN</sequence>
<keyword evidence="3" id="KW-1185">Reference proteome</keyword>
<proteinExistence type="predicted"/>
<keyword evidence="1" id="KW-0812">Transmembrane</keyword>
<evidence type="ECO:0000313" key="2">
    <source>
        <dbReference type="EMBL" id="KRN95120.1"/>
    </source>
</evidence>
<name>A0A0R2L0Z9_9LACO</name>
<evidence type="ECO:0000256" key="1">
    <source>
        <dbReference type="SAM" id="Phobius"/>
    </source>
</evidence>
<dbReference type="AlphaFoldDB" id="A0A0R2L0Z9"/>
<dbReference type="InterPro" id="IPR010295">
    <property type="entry name" value="DUF898"/>
</dbReference>
<protein>
    <recommendedName>
        <fullName evidence="4">DUF898 domain-containing protein</fullName>
    </recommendedName>
</protein>
<reference evidence="2 3" key="1">
    <citation type="journal article" date="2015" name="Genome Announc.">
        <title>Expanding the biotechnology potential of lactobacilli through comparative genomics of 213 strains and associated genera.</title>
        <authorList>
            <person name="Sun Z."/>
            <person name="Harris H.M."/>
            <person name="McCann A."/>
            <person name="Guo C."/>
            <person name="Argimon S."/>
            <person name="Zhang W."/>
            <person name="Yang X."/>
            <person name="Jeffery I.B."/>
            <person name="Cooney J.C."/>
            <person name="Kagawa T.F."/>
            <person name="Liu W."/>
            <person name="Song Y."/>
            <person name="Salvetti E."/>
            <person name="Wrobel A."/>
            <person name="Rasinkangas P."/>
            <person name="Parkhill J."/>
            <person name="Rea M.C."/>
            <person name="O'Sullivan O."/>
            <person name="Ritari J."/>
            <person name="Douillard F.P."/>
            <person name="Paul Ross R."/>
            <person name="Yang R."/>
            <person name="Briner A.E."/>
            <person name="Felis G.E."/>
            <person name="de Vos W.M."/>
            <person name="Barrangou R."/>
            <person name="Klaenhammer T.R."/>
            <person name="Caufield P.W."/>
            <person name="Cui Y."/>
            <person name="Zhang H."/>
            <person name="O'Toole P.W."/>
        </authorList>
    </citation>
    <scope>NUCLEOTIDE SEQUENCE [LARGE SCALE GENOMIC DNA]</scope>
    <source>
        <strain evidence="2 3">DSM 24716</strain>
    </source>
</reference>
<accession>A0A0R2L0Z9</accession>
<evidence type="ECO:0008006" key="4">
    <source>
        <dbReference type="Google" id="ProtNLM"/>
    </source>
</evidence>
<dbReference type="EMBL" id="JQCF01000047">
    <property type="protein sequence ID" value="KRN95120.1"/>
    <property type="molecule type" value="Genomic_DNA"/>
</dbReference>
<keyword evidence="1" id="KW-1133">Transmembrane helix</keyword>
<dbReference type="Pfam" id="PF05987">
    <property type="entry name" value="DUF898"/>
    <property type="match status" value="1"/>
</dbReference>
<gene>
    <name evidence="2" type="ORF">IV57_GL002002</name>
</gene>
<organism evidence="2 3">
    <name type="scientific">Companilactobacillus kimchiensis</name>
    <dbReference type="NCBI Taxonomy" id="993692"/>
    <lineage>
        <taxon>Bacteria</taxon>
        <taxon>Bacillati</taxon>
        <taxon>Bacillota</taxon>
        <taxon>Bacilli</taxon>
        <taxon>Lactobacillales</taxon>
        <taxon>Lactobacillaceae</taxon>
        <taxon>Companilactobacillus</taxon>
    </lineage>
</organism>
<feature type="transmembrane region" description="Helical" evidence="1">
    <location>
        <begin position="90"/>
        <end position="111"/>
    </location>
</feature>
<comment type="caution">
    <text evidence="2">The sequence shown here is derived from an EMBL/GenBank/DDBJ whole genome shotgun (WGS) entry which is preliminary data.</text>
</comment>
<dbReference type="PATRIC" id="fig|993692.3.peg.2035"/>
<evidence type="ECO:0000313" key="3">
    <source>
        <dbReference type="Proteomes" id="UP000051006"/>
    </source>
</evidence>
<dbReference type="Proteomes" id="UP000051006">
    <property type="component" value="Unassembled WGS sequence"/>
</dbReference>
<feature type="transmembrane region" description="Helical" evidence="1">
    <location>
        <begin position="40"/>
        <end position="69"/>
    </location>
</feature>
<keyword evidence="1" id="KW-0472">Membrane</keyword>